<organism evidence="1 2">
    <name type="scientific">Flavobacterium micromati</name>
    <dbReference type="NCBI Taxonomy" id="229205"/>
    <lineage>
        <taxon>Bacteria</taxon>
        <taxon>Pseudomonadati</taxon>
        <taxon>Bacteroidota</taxon>
        <taxon>Flavobacteriia</taxon>
        <taxon>Flavobacteriales</taxon>
        <taxon>Flavobacteriaceae</taxon>
        <taxon>Flavobacterium</taxon>
    </lineage>
</organism>
<dbReference type="EMBL" id="FQWF01000003">
    <property type="protein sequence ID" value="SHG22796.1"/>
    <property type="molecule type" value="Genomic_DNA"/>
</dbReference>
<accession>A0A1M5I3D3</accession>
<dbReference type="STRING" id="229205.SAMN05444372_103264"/>
<dbReference type="OrthoDB" id="86940at2"/>
<dbReference type="Proteomes" id="UP000184020">
    <property type="component" value="Unassembled WGS sequence"/>
</dbReference>
<evidence type="ECO:0000313" key="2">
    <source>
        <dbReference type="Proteomes" id="UP000184020"/>
    </source>
</evidence>
<gene>
    <name evidence="1" type="ORF">SAMN05444372_103264</name>
</gene>
<reference evidence="2" key="1">
    <citation type="submission" date="2016-11" db="EMBL/GenBank/DDBJ databases">
        <authorList>
            <person name="Varghese N."/>
            <person name="Submissions S."/>
        </authorList>
    </citation>
    <scope>NUCLEOTIDE SEQUENCE [LARGE SCALE GENOMIC DNA]</scope>
    <source>
        <strain evidence="2">DSM 17659</strain>
    </source>
</reference>
<sequence>MNKDNIKDIVKVQRDPRNGDYKTAIFFGTPDGKYKLICYNSSLLAYSDNRTEVESYPYLEIKKGILILNYELLRGQHNYKFRYQKGSFEMIGYNSTSSDGYGYLEKQDANLSTKIKITTFERYDVENIKPKVTTERLTINKLPIFQTFNPQTFNY</sequence>
<dbReference type="AlphaFoldDB" id="A0A1M5I3D3"/>
<protein>
    <submittedName>
        <fullName evidence="1">Uncharacterized protein</fullName>
    </submittedName>
</protein>
<keyword evidence="2" id="KW-1185">Reference proteome</keyword>
<evidence type="ECO:0000313" key="1">
    <source>
        <dbReference type="EMBL" id="SHG22796.1"/>
    </source>
</evidence>
<proteinExistence type="predicted"/>
<name>A0A1M5I3D3_9FLAO</name>
<dbReference type="RefSeq" id="WP_073017827.1">
    <property type="nucleotide sequence ID" value="NZ_FQWF01000003.1"/>
</dbReference>